<proteinExistence type="predicted"/>
<evidence type="ECO:0000256" key="1">
    <source>
        <dbReference type="ARBA" id="ARBA00022679"/>
    </source>
</evidence>
<keyword evidence="2" id="KW-0949">S-adenosyl-L-methionine</keyword>
<evidence type="ECO:0000256" key="2">
    <source>
        <dbReference type="ARBA" id="ARBA00022691"/>
    </source>
</evidence>
<organism evidence="3 4">
    <name type="scientific">Clathrus columnatus</name>
    <dbReference type="NCBI Taxonomy" id="1419009"/>
    <lineage>
        <taxon>Eukaryota</taxon>
        <taxon>Fungi</taxon>
        <taxon>Dikarya</taxon>
        <taxon>Basidiomycota</taxon>
        <taxon>Agaricomycotina</taxon>
        <taxon>Agaricomycetes</taxon>
        <taxon>Phallomycetidae</taxon>
        <taxon>Phallales</taxon>
        <taxon>Clathraceae</taxon>
        <taxon>Clathrus</taxon>
    </lineage>
</organism>
<dbReference type="GO" id="GO:0016740">
    <property type="term" value="F:transferase activity"/>
    <property type="evidence" value="ECO:0007669"/>
    <property type="project" value="UniProtKB-KW"/>
</dbReference>
<sequence length="290" mass="32740">MSSQDKAMSLFPPPLPLDEEYSISSEESTSLKRVIGIQDDNELKQHLLSVQAEAYAVYPYPCIRLFDFARFKITKHFAYESVIKLGKERKNAIFLDLPCCDYWTVGHKLFRTTPETFPVPFLQGDIFDPNFLQPGVPALDTSSQPIDSPPSLTDSDLTSLTPLQHHVSVIYASSFFHLFGEDEQFKLAHLFASLLSPLPGSIIFGSHNGASDTEGDKPGSIRLTTRGKTIFAHSPSSWKELWTGKNGPFSPEQVSVQVEVKKVERKDTARVFNLEQPYISYRHIWSVTRR</sequence>
<dbReference type="EMBL" id="BPWL01000004">
    <property type="protein sequence ID" value="GJJ09840.1"/>
    <property type="molecule type" value="Genomic_DNA"/>
</dbReference>
<evidence type="ECO:0000313" key="4">
    <source>
        <dbReference type="Proteomes" id="UP001050691"/>
    </source>
</evidence>
<protein>
    <submittedName>
        <fullName evidence="3">Uncharacterized protein</fullName>
    </submittedName>
</protein>
<dbReference type="AlphaFoldDB" id="A0AAV5A6C9"/>
<keyword evidence="1" id="KW-0808">Transferase</keyword>
<gene>
    <name evidence="3" type="ORF">Clacol_004064</name>
</gene>
<evidence type="ECO:0000313" key="3">
    <source>
        <dbReference type="EMBL" id="GJJ09840.1"/>
    </source>
</evidence>
<reference evidence="3" key="1">
    <citation type="submission" date="2021-10" db="EMBL/GenBank/DDBJ databases">
        <title>De novo Genome Assembly of Clathrus columnatus (Basidiomycota, Fungi) Using Illumina and Nanopore Sequence Data.</title>
        <authorList>
            <person name="Ogiso-Tanaka E."/>
            <person name="Itagaki H."/>
            <person name="Hosoya T."/>
            <person name="Hosaka K."/>
        </authorList>
    </citation>
    <scope>NUCLEOTIDE SEQUENCE</scope>
    <source>
        <strain evidence="3">MO-923</strain>
    </source>
</reference>
<dbReference type="InterPro" id="IPR051654">
    <property type="entry name" value="Meroterpenoid_MTases"/>
</dbReference>
<name>A0AAV5A6C9_9AGAM</name>
<keyword evidence="4" id="KW-1185">Reference proteome</keyword>
<dbReference type="Proteomes" id="UP001050691">
    <property type="component" value="Unassembled WGS sequence"/>
</dbReference>
<accession>A0AAV5A6C9</accession>
<dbReference type="PANTHER" id="PTHR35897:SF1">
    <property type="entry name" value="METHYLTRANSFERASE AUSD"/>
    <property type="match status" value="1"/>
</dbReference>
<comment type="caution">
    <text evidence="3">The sequence shown here is derived from an EMBL/GenBank/DDBJ whole genome shotgun (WGS) entry which is preliminary data.</text>
</comment>
<dbReference type="PANTHER" id="PTHR35897">
    <property type="entry name" value="METHYLTRANSFERASE AUSD"/>
    <property type="match status" value="1"/>
</dbReference>